<dbReference type="Gene3D" id="3.30.420.130">
    <property type="entry name" value="Dinitrogenase iron-molybdenum cofactor biosynthesis domain"/>
    <property type="match status" value="1"/>
</dbReference>
<gene>
    <name evidence="3" type="ORF">DNFNHJIP_00123</name>
</gene>
<sequence length="200" mass="20332">MKICVTSAGPSMDAPADPRFGRCQYFVIVDSETMEYESMPNPSINASGGAGIQAAQTVAGIGVGVVITGNIGPNATQTLNASGIKMVTGASGTVRDAIEQYKSGGFSQTTSPTVPEYSGRGVAGTGTGAGAGMGGGRGMGGGGRGMGRGMGMGIPITPAPAAPTTPSQTREQEIQSQESNIKTLESQMEQIKKRLEELKR</sequence>
<dbReference type="Pfam" id="PF02579">
    <property type="entry name" value="Nitro_FeMo-Co"/>
    <property type="match status" value="1"/>
</dbReference>
<dbReference type="InterPro" id="IPR003731">
    <property type="entry name" value="Di-Nase_FeMo-co_biosynth"/>
</dbReference>
<feature type="compositionally biased region" description="Polar residues" evidence="1">
    <location>
        <begin position="174"/>
        <end position="186"/>
    </location>
</feature>
<dbReference type="InterPro" id="IPR033913">
    <property type="entry name" value="MTH1175_dom"/>
</dbReference>
<dbReference type="SUPFAM" id="SSF53146">
    <property type="entry name" value="Nitrogenase accessory factor-like"/>
    <property type="match status" value="1"/>
</dbReference>
<accession>A0A812A1N8</accession>
<dbReference type="InterPro" id="IPR035205">
    <property type="entry name" value="DUF5320"/>
</dbReference>
<comment type="caution">
    <text evidence="3">The sequence shown here is derived from an EMBL/GenBank/DDBJ whole genome shotgun (WGS) entry which is preliminary data.</text>
</comment>
<name>A0A812A1N8_9EURY</name>
<dbReference type="AlphaFoldDB" id="A0A812A1N8"/>
<evidence type="ECO:0000256" key="1">
    <source>
        <dbReference type="SAM" id="MobiDB-lite"/>
    </source>
</evidence>
<feature type="region of interest" description="Disordered" evidence="1">
    <location>
        <begin position="157"/>
        <end position="186"/>
    </location>
</feature>
<dbReference type="EMBL" id="CAJHZY010000008">
    <property type="protein sequence ID" value="CAD7766725.1"/>
    <property type="molecule type" value="Genomic_DNA"/>
</dbReference>
<evidence type="ECO:0000313" key="3">
    <source>
        <dbReference type="EMBL" id="CAD7766725.1"/>
    </source>
</evidence>
<dbReference type="Proteomes" id="UP000614580">
    <property type="component" value="Unassembled WGS sequence"/>
</dbReference>
<dbReference type="CDD" id="cd00851">
    <property type="entry name" value="MTH1175"/>
    <property type="match status" value="1"/>
</dbReference>
<dbReference type="Pfam" id="PF17253">
    <property type="entry name" value="DUF5320"/>
    <property type="match status" value="1"/>
</dbReference>
<dbReference type="InterPro" id="IPR036105">
    <property type="entry name" value="DiNase_FeMo-co_biosyn_sf"/>
</dbReference>
<protein>
    <submittedName>
        <fullName evidence="3">Dinitrogenase iron-molybdenum cofactor</fullName>
    </submittedName>
</protein>
<evidence type="ECO:0000259" key="2">
    <source>
        <dbReference type="Pfam" id="PF02579"/>
    </source>
</evidence>
<organism evidence="3 4">
    <name type="scientific">Candidatus Argoarchaeum ethanivorans</name>
    <dbReference type="NCBI Taxonomy" id="2608793"/>
    <lineage>
        <taxon>Archaea</taxon>
        <taxon>Methanobacteriati</taxon>
        <taxon>Methanobacteriota</taxon>
        <taxon>Stenosarchaea group</taxon>
        <taxon>Methanomicrobia</taxon>
        <taxon>Methanosarcinales</taxon>
        <taxon>Methanosarcinales incertae sedis</taxon>
        <taxon>GOM Arc I cluster</taxon>
        <taxon>Candidatus Argoarchaeum</taxon>
    </lineage>
</organism>
<proteinExistence type="predicted"/>
<reference evidence="3" key="1">
    <citation type="submission" date="2020-12" db="EMBL/GenBank/DDBJ databases">
        <authorList>
            <person name="Hahn C.J."/>
            <person name="Laso-Perez R."/>
            <person name="Vulcano F."/>
            <person name="Vaziourakis K.-M."/>
            <person name="Stokke R."/>
            <person name="Steen I.H."/>
            <person name="Teske A."/>
            <person name="Boetius A."/>
            <person name="Liebeke M."/>
            <person name="Amann R."/>
            <person name="Knittel K."/>
        </authorList>
    </citation>
    <scope>NUCLEOTIDE SEQUENCE</scope>
    <source>
        <strain evidence="3">Gfbio:c6db26ca-90af-429b-aeed-0e3e8aed0b5e:GoM-Arc1_AMV-AAA_792_C10</strain>
    </source>
</reference>
<dbReference type="PANTHER" id="PTHR42983:SF1">
    <property type="entry name" value="IRON-MOLYBDENUM PROTEIN"/>
    <property type="match status" value="1"/>
</dbReference>
<evidence type="ECO:0000313" key="4">
    <source>
        <dbReference type="Proteomes" id="UP000614580"/>
    </source>
</evidence>
<feature type="domain" description="Dinitrogenase iron-molybdenum cofactor biosynthesis" evidence="2">
    <location>
        <begin position="14"/>
        <end position="102"/>
    </location>
</feature>
<dbReference type="PANTHER" id="PTHR42983">
    <property type="entry name" value="DINITROGENASE IRON-MOLYBDENUM COFACTOR PROTEIN-RELATED"/>
    <property type="match status" value="1"/>
</dbReference>